<organism evidence="1 2">
    <name type="scientific">Ambispora gerdemannii</name>
    <dbReference type="NCBI Taxonomy" id="144530"/>
    <lineage>
        <taxon>Eukaryota</taxon>
        <taxon>Fungi</taxon>
        <taxon>Fungi incertae sedis</taxon>
        <taxon>Mucoromycota</taxon>
        <taxon>Glomeromycotina</taxon>
        <taxon>Glomeromycetes</taxon>
        <taxon>Archaeosporales</taxon>
        <taxon>Ambisporaceae</taxon>
        <taxon>Ambispora</taxon>
    </lineage>
</organism>
<dbReference type="EMBL" id="CAJVPL010002139">
    <property type="protein sequence ID" value="CAG8600536.1"/>
    <property type="molecule type" value="Genomic_DNA"/>
</dbReference>
<sequence length="74" mass="8493">MSSESSYSSCEEYYCEDSENLTSYHEKLSIPNSSEILVENLFELLNKQLDYERDVSTIGGTLQSYYQQNASESD</sequence>
<evidence type="ECO:0000313" key="1">
    <source>
        <dbReference type="EMBL" id="CAG8600536.1"/>
    </source>
</evidence>
<comment type="caution">
    <text evidence="1">The sequence shown here is derived from an EMBL/GenBank/DDBJ whole genome shotgun (WGS) entry which is preliminary data.</text>
</comment>
<evidence type="ECO:0000313" key="2">
    <source>
        <dbReference type="Proteomes" id="UP000789831"/>
    </source>
</evidence>
<reference evidence="1" key="1">
    <citation type="submission" date="2021-06" db="EMBL/GenBank/DDBJ databases">
        <authorList>
            <person name="Kallberg Y."/>
            <person name="Tangrot J."/>
            <person name="Rosling A."/>
        </authorList>
    </citation>
    <scope>NUCLEOTIDE SEQUENCE</scope>
    <source>
        <strain evidence="1">MT106</strain>
    </source>
</reference>
<dbReference type="Proteomes" id="UP000789831">
    <property type="component" value="Unassembled WGS sequence"/>
</dbReference>
<name>A0A9N9CG39_9GLOM</name>
<keyword evidence="2" id="KW-1185">Reference proteome</keyword>
<feature type="non-terminal residue" evidence="1">
    <location>
        <position position="74"/>
    </location>
</feature>
<proteinExistence type="predicted"/>
<dbReference type="AlphaFoldDB" id="A0A9N9CG39"/>
<protein>
    <submittedName>
        <fullName evidence="1">2048_t:CDS:1</fullName>
    </submittedName>
</protein>
<gene>
    <name evidence="1" type="ORF">AGERDE_LOCUS9080</name>
</gene>
<accession>A0A9N9CG39</accession>